<reference evidence="2 3" key="1">
    <citation type="submission" date="2020-04" db="EMBL/GenBank/DDBJ databases">
        <authorList>
            <person name="Klaysubun C."/>
            <person name="Duangmal K."/>
            <person name="Lipun K."/>
        </authorList>
    </citation>
    <scope>NUCLEOTIDE SEQUENCE [LARGE SCALE GENOMIC DNA]</scope>
    <source>
        <strain evidence="2 3">DSM 45300</strain>
    </source>
</reference>
<dbReference type="EMBL" id="JAAXKZ010000030">
    <property type="protein sequence ID" value="NMH92069.1"/>
    <property type="molecule type" value="Genomic_DNA"/>
</dbReference>
<gene>
    <name evidence="2" type="ORF">HF519_10915</name>
</gene>
<dbReference type="Proteomes" id="UP000586918">
    <property type="component" value="Unassembled WGS sequence"/>
</dbReference>
<evidence type="ECO:0008006" key="4">
    <source>
        <dbReference type="Google" id="ProtNLM"/>
    </source>
</evidence>
<comment type="caution">
    <text evidence="2">The sequence shown here is derived from an EMBL/GenBank/DDBJ whole genome shotgun (WGS) entry which is preliminary data.</text>
</comment>
<feature type="chain" id="PRO_5039673817" description="Secreted protein" evidence="1">
    <location>
        <begin position="28"/>
        <end position="207"/>
    </location>
</feature>
<proteinExistence type="predicted"/>
<feature type="signal peptide" evidence="1">
    <location>
        <begin position="1"/>
        <end position="27"/>
    </location>
</feature>
<evidence type="ECO:0000256" key="1">
    <source>
        <dbReference type="SAM" id="SignalP"/>
    </source>
</evidence>
<protein>
    <recommendedName>
        <fullName evidence="4">Secreted protein</fullName>
    </recommendedName>
</protein>
<dbReference type="AlphaFoldDB" id="A0A848DHP1"/>
<keyword evidence="1" id="KW-0732">Signal</keyword>
<evidence type="ECO:0000313" key="3">
    <source>
        <dbReference type="Proteomes" id="UP000586918"/>
    </source>
</evidence>
<organism evidence="2 3">
    <name type="scientific">Pseudonocardia bannensis</name>
    <dbReference type="NCBI Taxonomy" id="630973"/>
    <lineage>
        <taxon>Bacteria</taxon>
        <taxon>Bacillati</taxon>
        <taxon>Actinomycetota</taxon>
        <taxon>Actinomycetes</taxon>
        <taxon>Pseudonocardiales</taxon>
        <taxon>Pseudonocardiaceae</taxon>
        <taxon>Pseudonocardia</taxon>
    </lineage>
</organism>
<sequence length="207" mass="21392">MPFHTLHRALVVGLLGAGVSLAPTTYAAATSDTAETSQGGPAQADNAVDWKNATYRITCDGIVEGGFEVPLVDGRATSSGGGSGASVYDHFDIAYENSASGDMTGDGRAETAVLLSCSPQESNFSVQEVPVFSADGDLLGELPSPKSLQGPDAVLPPVYVPSELSIRGGELSAGMNFYGPGDSHASGPSIHRTVVWRWNGSSFERVS</sequence>
<name>A0A848DHP1_9PSEU</name>
<dbReference type="RefSeq" id="WP_169412754.1">
    <property type="nucleotide sequence ID" value="NZ_JAAXKZ010000030.1"/>
</dbReference>
<keyword evidence="3" id="KW-1185">Reference proteome</keyword>
<accession>A0A848DHP1</accession>
<evidence type="ECO:0000313" key="2">
    <source>
        <dbReference type="EMBL" id="NMH92069.1"/>
    </source>
</evidence>